<dbReference type="Gramene" id="TKW33681">
    <property type="protein sequence ID" value="TKW33681"/>
    <property type="gene ID" value="SEVIR_2G255366v2"/>
</dbReference>
<name>A0A4U6VUR3_SETVI</name>
<protein>
    <submittedName>
        <fullName evidence="1">Uncharacterized protein</fullName>
    </submittedName>
</protein>
<organism evidence="1 2">
    <name type="scientific">Setaria viridis</name>
    <name type="common">Green bristlegrass</name>
    <name type="synonym">Setaria italica subsp. viridis</name>
    <dbReference type="NCBI Taxonomy" id="4556"/>
    <lineage>
        <taxon>Eukaryota</taxon>
        <taxon>Viridiplantae</taxon>
        <taxon>Streptophyta</taxon>
        <taxon>Embryophyta</taxon>
        <taxon>Tracheophyta</taxon>
        <taxon>Spermatophyta</taxon>
        <taxon>Magnoliopsida</taxon>
        <taxon>Liliopsida</taxon>
        <taxon>Poales</taxon>
        <taxon>Poaceae</taxon>
        <taxon>PACMAD clade</taxon>
        <taxon>Panicoideae</taxon>
        <taxon>Panicodae</taxon>
        <taxon>Paniceae</taxon>
        <taxon>Cenchrinae</taxon>
        <taxon>Setaria</taxon>
    </lineage>
</organism>
<evidence type="ECO:0000313" key="2">
    <source>
        <dbReference type="Proteomes" id="UP000298652"/>
    </source>
</evidence>
<gene>
    <name evidence="1" type="ORF">SEVIR_2G255366v2</name>
</gene>
<reference evidence="1" key="1">
    <citation type="submission" date="2019-03" db="EMBL/GenBank/DDBJ databases">
        <title>WGS assembly of Setaria viridis.</title>
        <authorList>
            <person name="Huang P."/>
            <person name="Jenkins J."/>
            <person name="Grimwood J."/>
            <person name="Barry K."/>
            <person name="Healey A."/>
            <person name="Mamidi S."/>
            <person name="Sreedasyam A."/>
            <person name="Shu S."/>
            <person name="Feldman M."/>
            <person name="Wu J."/>
            <person name="Yu Y."/>
            <person name="Chen C."/>
            <person name="Johnson J."/>
            <person name="Rokhsar D."/>
            <person name="Baxter I."/>
            <person name="Schmutz J."/>
            <person name="Brutnell T."/>
            <person name="Kellogg E."/>
        </authorList>
    </citation>
    <scope>NUCLEOTIDE SEQUENCE [LARGE SCALE GENOMIC DNA]</scope>
</reference>
<dbReference type="AlphaFoldDB" id="A0A4U6VUR3"/>
<accession>A0A4U6VUR3</accession>
<proteinExistence type="predicted"/>
<sequence>MRKRSSQWPIPIAYSFKGGGGKRMDFREFCRGLKEQQLPKASQKLKVCNQQASAGVLRENNPCSAVLAAAAYTEPYDKICQDKSGPEPYRRRRELLLRERQRPSVRGVGGQGPRSRCRRRCRGAAGERAPACVDDAHGHPLARLAARRRAADEVEEPGAAEREPGAAAAAAAAVREPAHRARRAAPLVVARAHQEHRVAVAVLEIWKDADQARAPITHGTKNASYRGLRLAAQRREMGLTHTQTSPTRKRCLAAHSLSAPVAPPGGTAHPIWSPTTYIAGERDVAEAARRRTALVAAKRTAKRRPAIGVRRCGSITCDDLVVAGHRARTSAGL</sequence>
<dbReference type="Proteomes" id="UP000298652">
    <property type="component" value="Chromosome 2"/>
</dbReference>
<keyword evidence="2" id="KW-1185">Reference proteome</keyword>
<dbReference type="EMBL" id="CM016553">
    <property type="protein sequence ID" value="TKW33681.1"/>
    <property type="molecule type" value="Genomic_DNA"/>
</dbReference>
<evidence type="ECO:0000313" key="1">
    <source>
        <dbReference type="EMBL" id="TKW33681.1"/>
    </source>
</evidence>